<dbReference type="SUPFAM" id="SSF52980">
    <property type="entry name" value="Restriction endonuclease-like"/>
    <property type="match status" value="1"/>
</dbReference>
<feature type="domain" description="UvrD-like helicase ATP-binding" evidence="16">
    <location>
        <begin position="17"/>
        <end position="351"/>
    </location>
</feature>
<proteinExistence type="inferred from homology"/>
<dbReference type="InterPro" id="IPR011335">
    <property type="entry name" value="Restrct_endonuc-II-like"/>
</dbReference>
<dbReference type="CDD" id="cd17932">
    <property type="entry name" value="DEXQc_UvrD"/>
    <property type="match status" value="1"/>
</dbReference>
<keyword evidence="11" id="KW-0413">Isomerase</keyword>
<evidence type="ECO:0000259" key="17">
    <source>
        <dbReference type="PROSITE" id="PS51217"/>
    </source>
</evidence>
<evidence type="ECO:0000256" key="9">
    <source>
        <dbReference type="ARBA" id="ARBA00023125"/>
    </source>
</evidence>
<dbReference type="GO" id="GO:0003677">
    <property type="term" value="F:DNA binding"/>
    <property type="evidence" value="ECO:0007669"/>
    <property type="project" value="UniProtKB-KW"/>
</dbReference>
<evidence type="ECO:0000256" key="6">
    <source>
        <dbReference type="ARBA" id="ARBA00022806"/>
    </source>
</evidence>
<evidence type="ECO:0000256" key="2">
    <source>
        <dbReference type="ARBA" id="ARBA00022722"/>
    </source>
</evidence>
<evidence type="ECO:0000256" key="11">
    <source>
        <dbReference type="ARBA" id="ARBA00023235"/>
    </source>
</evidence>
<dbReference type="GO" id="GO:0005829">
    <property type="term" value="C:cytosol"/>
    <property type="evidence" value="ECO:0007669"/>
    <property type="project" value="TreeGrafter"/>
</dbReference>
<keyword evidence="2" id="KW-0540">Nuclease</keyword>
<keyword evidence="8 15" id="KW-0067">ATP-binding</keyword>
<keyword evidence="5 15" id="KW-0378">Hydrolase</keyword>
<keyword evidence="6 15" id="KW-0347">Helicase</keyword>
<evidence type="ECO:0000313" key="19">
    <source>
        <dbReference type="Proteomes" id="UP000179769"/>
    </source>
</evidence>
<dbReference type="GO" id="GO:0043138">
    <property type="term" value="F:3'-5' DNA helicase activity"/>
    <property type="evidence" value="ECO:0007669"/>
    <property type="project" value="UniProtKB-EC"/>
</dbReference>
<dbReference type="AlphaFoldDB" id="A0A1S1RNP4"/>
<dbReference type="GO" id="GO:0000725">
    <property type="term" value="P:recombinational repair"/>
    <property type="evidence" value="ECO:0007669"/>
    <property type="project" value="TreeGrafter"/>
</dbReference>
<dbReference type="InterPro" id="IPR011604">
    <property type="entry name" value="PDDEXK-like_dom_sf"/>
</dbReference>
<organism evidence="18 19">
    <name type="scientific">Parafrankia soli</name>
    <dbReference type="NCBI Taxonomy" id="2599596"/>
    <lineage>
        <taxon>Bacteria</taxon>
        <taxon>Bacillati</taxon>
        <taxon>Actinomycetota</taxon>
        <taxon>Actinomycetes</taxon>
        <taxon>Frankiales</taxon>
        <taxon>Frankiaceae</taxon>
        <taxon>Parafrankia</taxon>
    </lineage>
</organism>
<reference evidence="19" key="1">
    <citation type="submission" date="2016-07" db="EMBL/GenBank/DDBJ databases">
        <title>Frankia sp. NRRL B-16219 Genome sequencing.</title>
        <authorList>
            <person name="Ghodhbane-Gtari F."/>
            <person name="Swanson E."/>
            <person name="Gueddou A."/>
            <person name="Louati M."/>
            <person name="Nouioui I."/>
            <person name="Hezbri K."/>
            <person name="Abebe-Akele F."/>
            <person name="Simpson S."/>
            <person name="Morris K."/>
            <person name="Thomas K."/>
            <person name="Gtari M."/>
            <person name="Tisa L.S."/>
        </authorList>
    </citation>
    <scope>NUCLEOTIDE SEQUENCE [LARGE SCALE GENOMIC DNA]</scope>
    <source>
        <strain evidence="19">NRRL B-16219</strain>
    </source>
</reference>
<dbReference type="OrthoDB" id="4812256at2"/>
<dbReference type="GO" id="GO:0005524">
    <property type="term" value="F:ATP binding"/>
    <property type="evidence" value="ECO:0007669"/>
    <property type="project" value="UniProtKB-UniRule"/>
</dbReference>
<dbReference type="InterPro" id="IPR038726">
    <property type="entry name" value="PDDEXK_AddAB-type"/>
</dbReference>
<keyword evidence="9" id="KW-0238">DNA-binding</keyword>
<evidence type="ECO:0000256" key="13">
    <source>
        <dbReference type="ARBA" id="ARBA00034808"/>
    </source>
</evidence>
<evidence type="ECO:0000256" key="1">
    <source>
        <dbReference type="ARBA" id="ARBA00009922"/>
    </source>
</evidence>
<evidence type="ECO:0000256" key="7">
    <source>
        <dbReference type="ARBA" id="ARBA00022839"/>
    </source>
</evidence>
<dbReference type="GO" id="GO:0033202">
    <property type="term" value="C:DNA helicase complex"/>
    <property type="evidence" value="ECO:0007669"/>
    <property type="project" value="TreeGrafter"/>
</dbReference>
<evidence type="ECO:0000256" key="15">
    <source>
        <dbReference type="PROSITE-ProRule" id="PRU00560"/>
    </source>
</evidence>
<dbReference type="SUPFAM" id="SSF52540">
    <property type="entry name" value="P-loop containing nucleoside triphosphate hydrolases"/>
    <property type="match status" value="1"/>
</dbReference>
<evidence type="ECO:0000256" key="14">
    <source>
        <dbReference type="ARBA" id="ARBA00048988"/>
    </source>
</evidence>
<dbReference type="PANTHER" id="PTHR11070">
    <property type="entry name" value="UVRD / RECB / PCRA DNA HELICASE FAMILY MEMBER"/>
    <property type="match status" value="1"/>
</dbReference>
<evidence type="ECO:0000313" key="18">
    <source>
        <dbReference type="EMBL" id="OHV47015.1"/>
    </source>
</evidence>
<evidence type="ECO:0000256" key="4">
    <source>
        <dbReference type="ARBA" id="ARBA00022763"/>
    </source>
</evidence>
<keyword evidence="7" id="KW-0269">Exonuclease</keyword>
<sequence length="1080" mass="115548">MTGPVPEPEYLRELLGVPYTDEQLAVATAPLEPAVVIAGAGSGKTSVMAARVVWLVATRQVEPGRVLGLTFTNKAAAELAGRVRTALRRARENVPGQPAADDADEPTIGTYHAYAGRLVSEHALRLGLEPDTRMLVAAARYQLAARVARAHRGRVEALTKSMPALVADLVALDGEMSEHLVSADDLMAFDADLFDRAMAALASAALRPGTKGLRKELRRMAATARGRRELAGLVADYRAARRGRDVLDFGDQVTFAARLACYSPEVGAAERTRFGVVLLDEYQDTSVAQRTMLAGLFGGGHPVTAVGDPCQAIYGWRGASVANLDNFPDHFPHADGTPSARYLLSVNQRSGGRLLTLANAVAAPLRARHHVVELRPRADVVAAGRTLVALHESWAQEVTWVAARLAELVAAGERPGNMAVLVRARSDVRALHTALTAAGLPVEVVGLAGLLDLPEVADVVAVLEVLDSPVANAALVRLLTGPRVRLGPRDLAALGRRARALLRTTGTTAPTAAGGDGDGSALAEAVAGVDPCDVVALADALTDPGEEISAQGRERAARLGAELAALRAHVGDGLLDLLHRVISTIGLDVELAASPRAVAARRRENLASFLDAAADFDDPDGPNSLTSFLGFLRAAREHERGLDITGPSGADAVALMTMHRAKGLEWEVVAVPNLSRGVFPDLTVRDRWPTTTGVLPTPLRGDVAELPSYELDDSKAALEAYTEDCREYQEREERRLAYVAFTRAKSVLLGSGHWWGPTQRTRRGPSVFLTELHDHAAEGNGRVDVWTSEPGRGGNPALAVPVEFAWPAPYEPVAFARRREAAAGVAEALAMIRSGQAPLVDEPGGMTARERALLAELDREAALLLAEERVARAPFRDVPIPASLTASEIVRMRADPVEFARDLARPVPRRPVPQARRGTRFHAWVEEMFDQRPLIDVEDLADAADAAVLTDDRDLSGLQAAFLASPYGARRPFALEAPFEVMIGGRAVRGRIDAVYELGGGRWEVVDWKTGSEAADPVQLAVYRVAWARVRGVAVADVDAAYFYVASGRVVRPPLLGEDEITALLSGRAWSSDSTADRRR</sequence>
<dbReference type="InterPro" id="IPR027417">
    <property type="entry name" value="P-loop_NTPase"/>
</dbReference>
<dbReference type="EMBL" id="MAXA01000001">
    <property type="protein sequence ID" value="OHV47015.1"/>
    <property type="molecule type" value="Genomic_DNA"/>
</dbReference>
<feature type="binding site" evidence="15">
    <location>
        <begin position="38"/>
        <end position="45"/>
    </location>
    <ligand>
        <name>ATP</name>
        <dbReference type="ChEBI" id="CHEBI:30616"/>
    </ligand>
</feature>
<dbReference type="Gene3D" id="1.10.10.160">
    <property type="match status" value="1"/>
</dbReference>
<dbReference type="InterPro" id="IPR014016">
    <property type="entry name" value="UvrD-like_ATP-bd"/>
</dbReference>
<evidence type="ECO:0000256" key="8">
    <source>
        <dbReference type="ARBA" id="ARBA00022840"/>
    </source>
</evidence>
<dbReference type="InterPro" id="IPR014017">
    <property type="entry name" value="DNA_helicase_UvrD-like_C"/>
</dbReference>
<dbReference type="Pfam" id="PF13361">
    <property type="entry name" value="UvrD_C"/>
    <property type="match status" value="2"/>
</dbReference>
<comment type="similarity">
    <text evidence="1">Belongs to the helicase family. UvrD subfamily.</text>
</comment>
<evidence type="ECO:0000256" key="12">
    <source>
        <dbReference type="ARBA" id="ARBA00034617"/>
    </source>
</evidence>
<protein>
    <recommendedName>
        <fullName evidence="13">DNA 3'-5' helicase</fullName>
        <ecNumber evidence="13">5.6.2.4</ecNumber>
    </recommendedName>
</protein>
<dbReference type="InterPro" id="IPR013986">
    <property type="entry name" value="DExx_box_DNA_helicase_dom_sf"/>
</dbReference>
<dbReference type="Pfam" id="PF00580">
    <property type="entry name" value="UvrD-helicase"/>
    <property type="match status" value="1"/>
</dbReference>
<dbReference type="Gene3D" id="3.40.50.300">
    <property type="entry name" value="P-loop containing nucleotide triphosphate hydrolases"/>
    <property type="match status" value="3"/>
</dbReference>
<dbReference type="PANTHER" id="PTHR11070:SF55">
    <property type="entry name" value="DNA 3'-5' HELICASE"/>
    <property type="match status" value="1"/>
</dbReference>
<evidence type="ECO:0000256" key="3">
    <source>
        <dbReference type="ARBA" id="ARBA00022741"/>
    </source>
</evidence>
<name>A0A1S1RNP4_9ACTN</name>
<dbReference type="Pfam" id="PF12705">
    <property type="entry name" value="PDDEXK_1"/>
    <property type="match status" value="1"/>
</dbReference>
<comment type="catalytic activity">
    <reaction evidence="12">
        <text>Couples ATP hydrolysis with the unwinding of duplex DNA by translocating in the 3'-5' direction.</text>
        <dbReference type="EC" id="5.6.2.4"/>
    </reaction>
</comment>
<gene>
    <name evidence="18" type="ORF">BBK14_01085</name>
</gene>
<keyword evidence="10" id="KW-0234">DNA repair</keyword>
<dbReference type="InterPro" id="IPR000212">
    <property type="entry name" value="DNA_helicase_UvrD/REP"/>
</dbReference>
<dbReference type="Proteomes" id="UP000179769">
    <property type="component" value="Unassembled WGS sequence"/>
</dbReference>
<keyword evidence="4" id="KW-0227">DNA damage</keyword>
<dbReference type="Gene3D" id="1.10.486.10">
    <property type="entry name" value="PCRA, domain 4"/>
    <property type="match status" value="1"/>
</dbReference>
<dbReference type="EC" id="5.6.2.4" evidence="13"/>
<keyword evidence="19" id="KW-1185">Reference proteome</keyword>
<dbReference type="PROSITE" id="PS51198">
    <property type="entry name" value="UVRD_HELICASE_ATP_BIND"/>
    <property type="match status" value="1"/>
</dbReference>
<comment type="catalytic activity">
    <reaction evidence="14">
        <text>ATP + H2O = ADP + phosphate + H(+)</text>
        <dbReference type="Rhea" id="RHEA:13065"/>
        <dbReference type="ChEBI" id="CHEBI:15377"/>
        <dbReference type="ChEBI" id="CHEBI:15378"/>
        <dbReference type="ChEBI" id="CHEBI:30616"/>
        <dbReference type="ChEBI" id="CHEBI:43474"/>
        <dbReference type="ChEBI" id="CHEBI:456216"/>
        <dbReference type="EC" id="5.6.2.4"/>
    </reaction>
</comment>
<keyword evidence="3 15" id="KW-0547">Nucleotide-binding</keyword>
<evidence type="ECO:0000259" key="16">
    <source>
        <dbReference type="PROSITE" id="PS51198"/>
    </source>
</evidence>
<comment type="caution">
    <text evidence="18">The sequence shown here is derived from an EMBL/GenBank/DDBJ whole genome shotgun (WGS) entry which is preliminary data.</text>
</comment>
<feature type="domain" description="UvrD-like helicase C-terminal" evidence="17">
    <location>
        <begin position="352"/>
        <end position="663"/>
    </location>
</feature>
<accession>A0A1S1RNP4</accession>
<dbReference type="Gene3D" id="3.90.320.10">
    <property type="match status" value="1"/>
</dbReference>
<evidence type="ECO:0000256" key="5">
    <source>
        <dbReference type="ARBA" id="ARBA00022801"/>
    </source>
</evidence>
<dbReference type="PROSITE" id="PS51217">
    <property type="entry name" value="UVRD_HELICASE_CTER"/>
    <property type="match status" value="1"/>
</dbReference>
<dbReference type="GO" id="GO:0004527">
    <property type="term" value="F:exonuclease activity"/>
    <property type="evidence" value="ECO:0007669"/>
    <property type="project" value="UniProtKB-KW"/>
</dbReference>
<evidence type="ECO:0000256" key="10">
    <source>
        <dbReference type="ARBA" id="ARBA00023204"/>
    </source>
</evidence>